<sequence length="100" mass="11412">MTENKTDDKTDDKTEDESEEKSENKRWAVDDFDEQTIRLKVPFRLIFNDNISLSRDAIATVEELQGHDVIIVSTTDGSSYEVMRGVAPSQREKTKEAFGL</sequence>
<name>C7QDF1_CATAD</name>
<feature type="region of interest" description="Disordered" evidence="1">
    <location>
        <begin position="1"/>
        <end position="27"/>
    </location>
</feature>
<evidence type="ECO:0000256" key="1">
    <source>
        <dbReference type="SAM" id="MobiDB-lite"/>
    </source>
</evidence>
<evidence type="ECO:0000313" key="3">
    <source>
        <dbReference type="Proteomes" id="UP000000851"/>
    </source>
</evidence>
<protein>
    <submittedName>
        <fullName evidence="2">Uncharacterized protein</fullName>
    </submittedName>
</protein>
<dbReference type="AlphaFoldDB" id="C7QDF1"/>
<dbReference type="InParanoid" id="C7QDF1"/>
<dbReference type="RefSeq" id="WP_015792473.1">
    <property type="nucleotide sequence ID" value="NC_013131.1"/>
</dbReference>
<evidence type="ECO:0000313" key="2">
    <source>
        <dbReference type="EMBL" id="ACU72744.1"/>
    </source>
</evidence>
<organism evidence="2 3">
    <name type="scientific">Catenulispora acidiphila (strain DSM 44928 / JCM 14897 / NBRC 102108 / NRRL B-24433 / ID139908)</name>
    <dbReference type="NCBI Taxonomy" id="479433"/>
    <lineage>
        <taxon>Bacteria</taxon>
        <taxon>Bacillati</taxon>
        <taxon>Actinomycetota</taxon>
        <taxon>Actinomycetes</taxon>
        <taxon>Catenulisporales</taxon>
        <taxon>Catenulisporaceae</taxon>
        <taxon>Catenulispora</taxon>
    </lineage>
</organism>
<keyword evidence="3" id="KW-1185">Reference proteome</keyword>
<accession>C7QDF1</accession>
<feature type="compositionally biased region" description="Basic and acidic residues" evidence="1">
    <location>
        <begin position="1"/>
        <end position="12"/>
    </location>
</feature>
<dbReference type="Proteomes" id="UP000000851">
    <property type="component" value="Chromosome"/>
</dbReference>
<dbReference type="EMBL" id="CP001700">
    <property type="protein sequence ID" value="ACU72744.1"/>
    <property type="molecule type" value="Genomic_DNA"/>
</dbReference>
<proteinExistence type="predicted"/>
<dbReference type="HOGENOM" id="CLU_2463408_0_0_11"/>
<gene>
    <name evidence="2" type="ordered locus">Caci_3847</name>
</gene>
<dbReference type="KEGG" id="cai:Caci_3847"/>
<reference evidence="2 3" key="1">
    <citation type="journal article" date="2009" name="Stand. Genomic Sci.">
        <title>Complete genome sequence of Catenulispora acidiphila type strain (ID 139908).</title>
        <authorList>
            <person name="Copeland A."/>
            <person name="Lapidus A."/>
            <person name="Glavina Del Rio T."/>
            <person name="Nolan M."/>
            <person name="Lucas S."/>
            <person name="Chen F."/>
            <person name="Tice H."/>
            <person name="Cheng J.F."/>
            <person name="Bruce D."/>
            <person name="Goodwin L."/>
            <person name="Pitluck S."/>
            <person name="Mikhailova N."/>
            <person name="Pati A."/>
            <person name="Ivanova N."/>
            <person name="Mavromatis K."/>
            <person name="Chen A."/>
            <person name="Palaniappan K."/>
            <person name="Chain P."/>
            <person name="Land M."/>
            <person name="Hauser L."/>
            <person name="Chang Y.J."/>
            <person name="Jeffries C.D."/>
            <person name="Chertkov O."/>
            <person name="Brettin T."/>
            <person name="Detter J.C."/>
            <person name="Han C."/>
            <person name="Ali Z."/>
            <person name="Tindall B.J."/>
            <person name="Goker M."/>
            <person name="Bristow J."/>
            <person name="Eisen J.A."/>
            <person name="Markowitz V."/>
            <person name="Hugenholtz P."/>
            <person name="Kyrpides N.C."/>
            <person name="Klenk H.P."/>
        </authorList>
    </citation>
    <scope>NUCLEOTIDE SEQUENCE [LARGE SCALE GENOMIC DNA]</scope>
    <source>
        <strain evidence="3">DSM 44928 / JCM 14897 / NBRC 102108 / NRRL B-24433 / ID139908</strain>
    </source>
</reference>